<dbReference type="SUPFAM" id="SSF55729">
    <property type="entry name" value="Acyl-CoA N-acyltransferases (Nat)"/>
    <property type="match status" value="1"/>
</dbReference>
<dbReference type="Gene3D" id="3.40.630.30">
    <property type="match status" value="1"/>
</dbReference>
<protein>
    <submittedName>
        <fullName evidence="2">GNAT family acetyltransferase</fullName>
    </submittedName>
</protein>
<dbReference type="OrthoDB" id="248489at2"/>
<accession>A0A1C0YNL8</accession>
<dbReference type="GO" id="GO:0016747">
    <property type="term" value="F:acyltransferase activity, transferring groups other than amino-acyl groups"/>
    <property type="evidence" value="ECO:0007669"/>
    <property type="project" value="InterPro"/>
</dbReference>
<evidence type="ECO:0000313" key="3">
    <source>
        <dbReference type="Proteomes" id="UP000093199"/>
    </source>
</evidence>
<dbReference type="CDD" id="cd04301">
    <property type="entry name" value="NAT_SF"/>
    <property type="match status" value="1"/>
</dbReference>
<sequence>MIRRLTAQDHEAVMALVQPKAAENVFLIGDIEAYGYDDAIQTIWGEFEGEALIAVLLRYDSNYIPYATGTFNVDAFGQIIMQHEGPFEVSGLAHLVKPIIAQIDCAIIQQKDTYYAACYALAYEPNDSNLQAVERLTAADYAEEVEMLLSIPEFKHAQISVAARQRAAQYKTGRTYIMRQDGQIVASASTTAENSQSAMIVGVGTKPGYTRQGYATYCMEKLCRELLAEGKSLCLFYDNPAAGKIYKRLGFEDIGMWTMVRYTDNH</sequence>
<dbReference type="EMBL" id="MASJ01000001">
    <property type="protein sequence ID" value="OCS88659.1"/>
    <property type="molecule type" value="Genomic_DNA"/>
</dbReference>
<keyword evidence="3" id="KW-1185">Reference proteome</keyword>
<name>A0A1C0YNL8_9BACL</name>
<gene>
    <name evidence="2" type="ORF">A6M13_02095</name>
</gene>
<feature type="domain" description="N-acetyltransferase" evidence="1">
    <location>
        <begin position="131"/>
        <end position="266"/>
    </location>
</feature>
<reference evidence="2 3" key="1">
    <citation type="submission" date="2016-07" db="EMBL/GenBank/DDBJ databases">
        <title>Caryophanon tenue genome sequencing.</title>
        <authorList>
            <person name="Verma A."/>
            <person name="Pal Y."/>
            <person name="Krishnamurthi S."/>
        </authorList>
    </citation>
    <scope>NUCLEOTIDE SEQUENCE [LARGE SCALE GENOMIC DNA]</scope>
    <source>
        <strain evidence="2 3">DSM 14152</strain>
    </source>
</reference>
<dbReference type="AlphaFoldDB" id="A0A1C0YNL8"/>
<dbReference type="RefSeq" id="WP_066542467.1">
    <property type="nucleotide sequence ID" value="NZ_MASJ01000001.1"/>
</dbReference>
<dbReference type="InterPro" id="IPR000182">
    <property type="entry name" value="GNAT_dom"/>
</dbReference>
<dbReference type="STRING" id="33978.A6M13_02095"/>
<dbReference type="Pfam" id="PF12746">
    <property type="entry name" value="GNAT_acetyltran"/>
    <property type="match status" value="1"/>
</dbReference>
<dbReference type="PROSITE" id="PS51186">
    <property type="entry name" value="GNAT"/>
    <property type="match status" value="1"/>
</dbReference>
<proteinExistence type="predicted"/>
<comment type="caution">
    <text evidence="2">The sequence shown here is derived from an EMBL/GenBank/DDBJ whole genome shotgun (WGS) entry which is preliminary data.</text>
</comment>
<organism evidence="2 3">
    <name type="scientific">Caryophanon tenue</name>
    <dbReference type="NCBI Taxonomy" id="33978"/>
    <lineage>
        <taxon>Bacteria</taxon>
        <taxon>Bacillati</taxon>
        <taxon>Bacillota</taxon>
        <taxon>Bacilli</taxon>
        <taxon>Bacillales</taxon>
        <taxon>Caryophanaceae</taxon>
        <taxon>Caryophanon</taxon>
    </lineage>
</organism>
<dbReference type="Proteomes" id="UP000093199">
    <property type="component" value="Unassembled WGS sequence"/>
</dbReference>
<evidence type="ECO:0000313" key="2">
    <source>
        <dbReference type="EMBL" id="OCS88659.1"/>
    </source>
</evidence>
<dbReference type="InterPro" id="IPR027365">
    <property type="entry name" value="GNAT_acetyltra_YdfB-like"/>
</dbReference>
<dbReference type="InterPro" id="IPR016181">
    <property type="entry name" value="Acyl_CoA_acyltransferase"/>
</dbReference>
<keyword evidence="2" id="KW-0808">Transferase</keyword>
<evidence type="ECO:0000259" key="1">
    <source>
        <dbReference type="PROSITE" id="PS51186"/>
    </source>
</evidence>